<keyword evidence="3" id="KW-1185">Reference proteome</keyword>
<feature type="non-terminal residue" evidence="2">
    <location>
        <position position="94"/>
    </location>
</feature>
<reference evidence="2" key="1">
    <citation type="submission" date="2022-11" db="EMBL/GenBank/DDBJ databases">
        <title>Centuries of genome instability and evolution in soft-shell clam transmissible cancer (bioRxiv).</title>
        <authorList>
            <person name="Hart S.F.M."/>
            <person name="Yonemitsu M.A."/>
            <person name="Giersch R.M."/>
            <person name="Beal B.F."/>
            <person name="Arriagada G."/>
            <person name="Davis B.W."/>
            <person name="Ostrander E.A."/>
            <person name="Goff S.P."/>
            <person name="Metzger M.J."/>
        </authorList>
    </citation>
    <scope>NUCLEOTIDE SEQUENCE</scope>
    <source>
        <strain evidence="2">MELC-2E11</strain>
        <tissue evidence="2">Siphon/mantle</tissue>
    </source>
</reference>
<gene>
    <name evidence="2" type="ORF">MAR_012448</name>
</gene>
<organism evidence="2 3">
    <name type="scientific">Mya arenaria</name>
    <name type="common">Soft-shell clam</name>
    <dbReference type="NCBI Taxonomy" id="6604"/>
    <lineage>
        <taxon>Eukaryota</taxon>
        <taxon>Metazoa</taxon>
        <taxon>Spiralia</taxon>
        <taxon>Lophotrochozoa</taxon>
        <taxon>Mollusca</taxon>
        <taxon>Bivalvia</taxon>
        <taxon>Autobranchia</taxon>
        <taxon>Heteroconchia</taxon>
        <taxon>Euheterodonta</taxon>
        <taxon>Imparidentia</taxon>
        <taxon>Neoheterodontei</taxon>
        <taxon>Myida</taxon>
        <taxon>Myoidea</taxon>
        <taxon>Myidae</taxon>
        <taxon>Mya</taxon>
    </lineage>
</organism>
<feature type="non-terminal residue" evidence="2">
    <location>
        <position position="1"/>
    </location>
</feature>
<evidence type="ECO:0000259" key="1">
    <source>
        <dbReference type="PROSITE" id="PS50871"/>
    </source>
</evidence>
<evidence type="ECO:0000313" key="2">
    <source>
        <dbReference type="EMBL" id="WAR26744.1"/>
    </source>
</evidence>
<name>A0ABY7FZP5_MYAAR</name>
<feature type="domain" description="C1q" evidence="1">
    <location>
        <begin position="64"/>
        <end position="94"/>
    </location>
</feature>
<dbReference type="PROSITE" id="PS50871">
    <property type="entry name" value="C1Q"/>
    <property type="match status" value="1"/>
</dbReference>
<proteinExistence type="predicted"/>
<accession>A0ABY7FZP5</accession>
<protein>
    <recommendedName>
        <fullName evidence="1">C1q domain-containing protein</fullName>
    </recommendedName>
</protein>
<sequence length="94" mass="10331">PGVRIIRFIANVFTDLDFIYIDCENKSVSATDRLPVFDLIGCTCLTGFLNRFISDFAVTCGCPGRHPPVAFSAVLTHDIASLGTQQQVPFDKVH</sequence>
<dbReference type="EMBL" id="CP111025">
    <property type="protein sequence ID" value="WAR26744.1"/>
    <property type="molecule type" value="Genomic_DNA"/>
</dbReference>
<evidence type="ECO:0000313" key="3">
    <source>
        <dbReference type="Proteomes" id="UP001164746"/>
    </source>
</evidence>
<dbReference type="InterPro" id="IPR001073">
    <property type="entry name" value="C1q_dom"/>
</dbReference>
<dbReference type="Proteomes" id="UP001164746">
    <property type="component" value="Chromosome 14"/>
</dbReference>